<proteinExistence type="predicted"/>
<evidence type="ECO:0000313" key="1">
    <source>
        <dbReference type="EMBL" id="KAG2940678.1"/>
    </source>
</evidence>
<sequence>METLDQSKTFEENFAARPRSSLLAFTMRAAAGSNEKTM</sequence>
<dbReference type="EMBL" id="RCMK01000255">
    <property type="protein sequence ID" value="KAG2940678.1"/>
    <property type="molecule type" value="Genomic_DNA"/>
</dbReference>
<comment type="caution">
    <text evidence="1">The sequence shown here is derived from an EMBL/GenBank/DDBJ whole genome shotgun (WGS) entry which is preliminary data.</text>
</comment>
<dbReference type="Proteomes" id="UP000736787">
    <property type="component" value="Unassembled WGS sequence"/>
</dbReference>
<accession>A0A8T1DI77</accession>
<name>A0A8T1DI77_9STRA</name>
<evidence type="ECO:0000313" key="2">
    <source>
        <dbReference type="Proteomes" id="UP000736787"/>
    </source>
</evidence>
<reference evidence="1" key="1">
    <citation type="submission" date="2018-10" db="EMBL/GenBank/DDBJ databases">
        <title>Effector identification in a new, highly contiguous assembly of the strawberry crown rot pathogen Phytophthora cactorum.</title>
        <authorList>
            <person name="Armitage A.D."/>
            <person name="Nellist C.F."/>
            <person name="Bates H."/>
            <person name="Vickerstaff R.J."/>
            <person name="Harrison R.J."/>
        </authorList>
    </citation>
    <scope>NUCLEOTIDE SEQUENCE</scope>
    <source>
        <strain evidence="1">4040</strain>
    </source>
</reference>
<organism evidence="1 2">
    <name type="scientific">Phytophthora cactorum</name>
    <dbReference type="NCBI Taxonomy" id="29920"/>
    <lineage>
        <taxon>Eukaryota</taxon>
        <taxon>Sar</taxon>
        <taxon>Stramenopiles</taxon>
        <taxon>Oomycota</taxon>
        <taxon>Peronosporomycetes</taxon>
        <taxon>Peronosporales</taxon>
        <taxon>Peronosporaceae</taxon>
        <taxon>Phytophthora</taxon>
    </lineage>
</organism>
<dbReference type="AlphaFoldDB" id="A0A8T1DI77"/>
<protein>
    <submittedName>
        <fullName evidence="1">Uncharacterized protein</fullName>
    </submittedName>
</protein>
<gene>
    <name evidence="1" type="ORF">PC117_g10456</name>
</gene>